<name>A0A371J299_9FIRM</name>
<keyword evidence="3" id="KW-1185">Reference proteome</keyword>
<evidence type="ECO:0000313" key="3">
    <source>
        <dbReference type="Proteomes" id="UP000215694"/>
    </source>
</evidence>
<organism evidence="2 3">
    <name type="scientific">Romboutsia weinsteinii</name>
    <dbReference type="NCBI Taxonomy" id="2020949"/>
    <lineage>
        <taxon>Bacteria</taxon>
        <taxon>Bacillati</taxon>
        <taxon>Bacillota</taxon>
        <taxon>Clostridia</taxon>
        <taxon>Peptostreptococcales</taxon>
        <taxon>Peptostreptococcaceae</taxon>
        <taxon>Romboutsia</taxon>
    </lineage>
</organism>
<keyword evidence="1" id="KW-1133">Transmembrane helix</keyword>
<proteinExistence type="predicted"/>
<protein>
    <submittedName>
        <fullName evidence="2">Uncharacterized protein</fullName>
    </submittedName>
</protein>
<evidence type="ECO:0000256" key="1">
    <source>
        <dbReference type="SAM" id="Phobius"/>
    </source>
</evidence>
<feature type="transmembrane region" description="Helical" evidence="1">
    <location>
        <begin position="7"/>
        <end position="24"/>
    </location>
</feature>
<reference evidence="2 3" key="1">
    <citation type="journal article" date="2017" name="Genome Announc.">
        <title>Draft Genome Sequence of Romboutsia weinsteinii sp. nov. Strain CCRI-19649(T) Isolated from Surface Water.</title>
        <authorList>
            <person name="Maheux A.F."/>
            <person name="Boudreau D.K."/>
            <person name="Berube E."/>
            <person name="Boissinot M."/>
            <person name="Cantin P."/>
            <person name="Raymond F."/>
            <person name="Corbeil J."/>
            <person name="Omar R.F."/>
            <person name="Bergeron M.G."/>
        </authorList>
    </citation>
    <scope>NUCLEOTIDE SEQUENCE [LARGE SCALE GENOMIC DNA]</scope>
    <source>
        <strain evidence="2 3">CCRI-19649</strain>
    </source>
</reference>
<dbReference type="OrthoDB" id="1752241at2"/>
<sequence>MNKKISRIALGLSLSSIIVLGILINSNSPKDKLKDINGDRNSLGDVTILSQERLGFYSTKIITLYKDNYEVNNNSKQLANSNEVYSKISNENRTFLRNSVISDNNYYETNDSIGYIGYLDEYYDNEDVYIMTTIHEKNLKTNKTTEVDIKLPTKFKQSNNSNYKSIIAKYKDDLYLVVHGVDGILYNDSGEIVDEGRDFIKFYKINLDNKEVKELDIKTEFNENGKYKVVEDGMFVNNNKIYFKMENKETKKYNLAYYDLASQKVETIKTEISLETDMSLYESSVEDNKLNLLYTNKDIKDKIALHLTTIDLKSGDILNDNVVYEMDKLNRFNDATNFRVVDNKLYVTLKSHKIDKQEVRTKDREYADSIAVFDEKTKKLLYVGEYSQGSGYYEGNYILKNEEV</sequence>
<dbReference type="Proteomes" id="UP000215694">
    <property type="component" value="Unassembled WGS sequence"/>
</dbReference>
<dbReference type="EMBL" id="NOJY02000019">
    <property type="protein sequence ID" value="RDY26845.1"/>
    <property type="molecule type" value="Genomic_DNA"/>
</dbReference>
<comment type="caution">
    <text evidence="2">The sequence shown here is derived from an EMBL/GenBank/DDBJ whole genome shotgun (WGS) entry which is preliminary data.</text>
</comment>
<keyword evidence="1" id="KW-0472">Membrane</keyword>
<dbReference type="RefSeq" id="WP_094366743.1">
    <property type="nucleotide sequence ID" value="NZ_NOJY02000019.1"/>
</dbReference>
<gene>
    <name evidence="2" type="ORF">CHL78_011640</name>
</gene>
<keyword evidence="1" id="KW-0812">Transmembrane</keyword>
<evidence type="ECO:0000313" key="2">
    <source>
        <dbReference type="EMBL" id="RDY26845.1"/>
    </source>
</evidence>
<accession>A0A371J299</accession>
<dbReference type="AlphaFoldDB" id="A0A371J299"/>